<reference evidence="7" key="3">
    <citation type="submission" date="2022-05" db="EMBL/GenBank/DDBJ databases">
        <authorList>
            <person name="Kunte H.-J."/>
        </authorList>
    </citation>
    <scope>NUCLEOTIDE SEQUENCE</scope>
    <source>
        <strain evidence="7">G5</strain>
    </source>
</reference>
<comment type="function">
    <text evidence="4">The pyruvate dehydrogenase complex catalyzes the overall conversion of pyruvate to acetyl-CoA and CO(2). It contains multiple copies of three enzymatic components: pyruvate dehydrogenase (E1), dihydrolipoamide acetyltransferase (E2) and lipoamide dehydrogenase (E3).</text>
</comment>
<dbReference type="Pfam" id="PF00676">
    <property type="entry name" value="E1_dh"/>
    <property type="match status" value="1"/>
</dbReference>
<gene>
    <name evidence="7" type="primary">pdhA</name>
    <name evidence="6" type="ORF">FGG12_06675</name>
    <name evidence="7" type="ORF">M5D45_21165</name>
</gene>
<dbReference type="RefSeq" id="WP_144196899.1">
    <property type="nucleotide sequence ID" value="NZ_CAJPVH010000017.1"/>
</dbReference>
<dbReference type="Proteomes" id="UP001056132">
    <property type="component" value="Chromosome 2"/>
</dbReference>
<dbReference type="GO" id="GO:0004739">
    <property type="term" value="F:pyruvate dehydrogenase (acetyl-transferring) activity"/>
    <property type="evidence" value="ECO:0007669"/>
    <property type="project" value="UniProtKB-UniRule"/>
</dbReference>
<dbReference type="EMBL" id="CP097331">
    <property type="protein sequence ID" value="URF07693.1"/>
    <property type="molecule type" value="Genomic_DNA"/>
</dbReference>
<sequence>MDTVARFEIGFTRYLSAQGTASPDLPPFARDPAALLPLYRAMVLTRQFDLKAIAMQRTGQIGTFASALGQEAIGVGVASAMLPDDVLVPSYRDHAAQFVRGVTMTESLLYWGGDERGSGFAAAPHDFGNCVPIGTQVGHGAGVAYAFQLRGQPRVAVTIVGDGGTSKGDFYEGMNMAGAWHVPLVIVVNNNQWAISMPRSKQTAAQTLAQKAIAAGIPGEQVDGNDVIAVRHRVGEAIARARAGGGPTLIEAVTYRLGDHTTADDASRYRDDAAVKAAWAQEPIARLRDYLAAQGAWDAGREEALIRECQQAVAAAVDAYLALPPPDTGAMFDCLYATLPAALEAQRDMARQYEVGQANQPGAHHG</sequence>
<comment type="cofactor">
    <cofactor evidence="1 4">
        <name>thiamine diphosphate</name>
        <dbReference type="ChEBI" id="CHEBI:58937"/>
    </cofactor>
</comment>
<dbReference type="InterPro" id="IPR050771">
    <property type="entry name" value="Alpha-ketoacid_DH_E1_comp"/>
</dbReference>
<evidence type="ECO:0000256" key="3">
    <source>
        <dbReference type="ARBA" id="ARBA00023052"/>
    </source>
</evidence>
<keyword evidence="2 4" id="KW-0560">Oxidoreductase</keyword>
<dbReference type="AlphaFoldDB" id="A0AAE9L580"/>
<dbReference type="SUPFAM" id="SSF52518">
    <property type="entry name" value="Thiamin diphosphate-binding fold (THDP-binding)"/>
    <property type="match status" value="1"/>
</dbReference>
<dbReference type="EMBL" id="VCIZ01000003">
    <property type="protein sequence ID" value="TSP13330.1"/>
    <property type="molecule type" value="Genomic_DNA"/>
</dbReference>
<dbReference type="NCBIfam" id="TIGR03181">
    <property type="entry name" value="PDH_E1_alph_x"/>
    <property type="match status" value="1"/>
</dbReference>
<keyword evidence="4 7" id="KW-0670">Pyruvate</keyword>
<evidence type="ECO:0000313" key="7">
    <source>
        <dbReference type="EMBL" id="URF07693.1"/>
    </source>
</evidence>
<keyword evidence="3 4" id="KW-0786">Thiamine pyrophosphate</keyword>
<dbReference type="Proteomes" id="UP000318943">
    <property type="component" value="Unassembled WGS sequence"/>
</dbReference>
<evidence type="ECO:0000256" key="2">
    <source>
        <dbReference type="ARBA" id="ARBA00023002"/>
    </source>
</evidence>
<evidence type="ECO:0000313" key="8">
    <source>
        <dbReference type="Proteomes" id="UP000318943"/>
    </source>
</evidence>
<evidence type="ECO:0000256" key="1">
    <source>
        <dbReference type="ARBA" id="ARBA00001964"/>
    </source>
</evidence>
<dbReference type="GO" id="GO:0009083">
    <property type="term" value="P:branched-chain amino acid catabolic process"/>
    <property type="evidence" value="ECO:0007669"/>
    <property type="project" value="TreeGrafter"/>
</dbReference>
<dbReference type="EC" id="1.2.4.1" evidence="4"/>
<evidence type="ECO:0000256" key="4">
    <source>
        <dbReference type="RuleBase" id="RU366007"/>
    </source>
</evidence>
<dbReference type="InterPro" id="IPR001017">
    <property type="entry name" value="DH_E1"/>
</dbReference>
<comment type="subunit">
    <text evidence="4">Heterodimer of an alpha and a beta chain.</text>
</comment>
<evidence type="ECO:0000313" key="9">
    <source>
        <dbReference type="Proteomes" id="UP001056132"/>
    </source>
</evidence>
<evidence type="ECO:0000313" key="6">
    <source>
        <dbReference type="EMBL" id="TSP13330.1"/>
    </source>
</evidence>
<evidence type="ECO:0000259" key="5">
    <source>
        <dbReference type="Pfam" id="PF00676"/>
    </source>
</evidence>
<comment type="catalytic activity">
    <reaction evidence="4">
        <text>N(6)-[(R)-lipoyl]-L-lysyl-[protein] + pyruvate + H(+) = N(6)-[(R)-S(8)-acetyldihydrolipoyl]-L-lysyl-[protein] + CO2</text>
        <dbReference type="Rhea" id="RHEA:19189"/>
        <dbReference type="Rhea" id="RHEA-COMP:10474"/>
        <dbReference type="Rhea" id="RHEA-COMP:10478"/>
        <dbReference type="ChEBI" id="CHEBI:15361"/>
        <dbReference type="ChEBI" id="CHEBI:15378"/>
        <dbReference type="ChEBI" id="CHEBI:16526"/>
        <dbReference type="ChEBI" id="CHEBI:83099"/>
        <dbReference type="ChEBI" id="CHEBI:83111"/>
        <dbReference type="EC" id="1.2.4.1"/>
    </reaction>
</comment>
<reference evidence="7" key="2">
    <citation type="journal article" date="2022" name="Microbiol. Resour. Announc.">
        <title>Genome Sequence of Cupriavidus campinensis Strain G5, a Member of a Bacterial Consortium Capable of Polyethylene Degradation.</title>
        <authorList>
            <person name="Schneider B."/>
            <person name="Pfeiffer F."/>
            <person name="Dyall-Smith M."/>
            <person name="Kunte H.J."/>
        </authorList>
    </citation>
    <scope>NUCLEOTIDE SEQUENCE</scope>
    <source>
        <strain evidence="7">G5</strain>
    </source>
</reference>
<dbReference type="InterPro" id="IPR029061">
    <property type="entry name" value="THDP-binding"/>
</dbReference>
<protein>
    <recommendedName>
        <fullName evidence="4">Pyruvate dehydrogenase E1 component subunit alpha</fullName>
        <ecNumber evidence="4">1.2.4.1</ecNumber>
    </recommendedName>
</protein>
<feature type="domain" description="Dehydrogenase E1 component" evidence="5">
    <location>
        <begin position="39"/>
        <end position="318"/>
    </location>
</feature>
<organism evidence="7 9">
    <name type="scientific">Cupriavidus campinensis</name>
    <dbReference type="NCBI Taxonomy" id="151783"/>
    <lineage>
        <taxon>Bacteria</taxon>
        <taxon>Pseudomonadati</taxon>
        <taxon>Pseudomonadota</taxon>
        <taxon>Betaproteobacteria</taxon>
        <taxon>Burkholderiales</taxon>
        <taxon>Burkholderiaceae</taxon>
        <taxon>Cupriavidus</taxon>
    </lineage>
</organism>
<keyword evidence="8" id="KW-1185">Reference proteome</keyword>
<dbReference type="PANTHER" id="PTHR43380">
    <property type="entry name" value="2-OXOISOVALERATE DEHYDROGENASE SUBUNIT ALPHA, MITOCHONDRIAL"/>
    <property type="match status" value="1"/>
</dbReference>
<name>A0AAE9L580_9BURK</name>
<dbReference type="CDD" id="cd02000">
    <property type="entry name" value="TPP_E1_PDC_ADC_BCADC"/>
    <property type="match status" value="1"/>
</dbReference>
<reference evidence="6 8" key="1">
    <citation type="submission" date="2019-05" db="EMBL/GenBank/DDBJ databases">
        <title>Whole genome sequence analysis of Cupriavidus campinensis S14E4C strain.</title>
        <authorList>
            <person name="Abbaszade G."/>
            <person name="Szabo A."/>
            <person name="Toumi M."/>
            <person name="Toth E."/>
        </authorList>
    </citation>
    <scope>NUCLEOTIDE SEQUENCE [LARGE SCALE GENOMIC DNA]</scope>
    <source>
        <strain evidence="6 8">S14E4C</strain>
    </source>
</reference>
<proteinExistence type="predicted"/>
<dbReference type="KEGG" id="ccam:M5D45_21165"/>
<dbReference type="Gene3D" id="3.40.50.970">
    <property type="match status" value="1"/>
</dbReference>
<dbReference type="PANTHER" id="PTHR43380:SF1">
    <property type="entry name" value="2-OXOISOVALERATE DEHYDROGENASE SUBUNIT ALPHA, MITOCHONDRIAL"/>
    <property type="match status" value="1"/>
</dbReference>
<accession>A0AAE9L580</accession>
<dbReference type="InterPro" id="IPR017596">
    <property type="entry name" value="PdhA/BkdA"/>
</dbReference>